<feature type="compositionally biased region" description="Acidic residues" evidence="1">
    <location>
        <begin position="88"/>
        <end position="98"/>
    </location>
</feature>
<feature type="domain" description="LEM" evidence="2">
    <location>
        <begin position="41"/>
        <end position="85"/>
    </location>
</feature>
<evidence type="ECO:0000256" key="1">
    <source>
        <dbReference type="SAM" id="MobiDB-lite"/>
    </source>
</evidence>
<protein>
    <recommendedName>
        <fullName evidence="2">LEM domain-containing protein</fullName>
    </recommendedName>
</protein>
<dbReference type="AlphaFoldDB" id="A0A819EVI6"/>
<evidence type="ECO:0000313" key="3">
    <source>
        <dbReference type="EMBL" id="CAF3858059.1"/>
    </source>
</evidence>
<dbReference type="SUPFAM" id="SSF63451">
    <property type="entry name" value="LEM domain"/>
    <property type="match status" value="1"/>
</dbReference>
<dbReference type="InterPro" id="IPR011015">
    <property type="entry name" value="LEM/LEM-like_dom_sf"/>
</dbReference>
<dbReference type="SMART" id="SM00540">
    <property type="entry name" value="LEM"/>
    <property type="match status" value="1"/>
</dbReference>
<dbReference type="InterPro" id="IPR003887">
    <property type="entry name" value="LEM_dom"/>
</dbReference>
<evidence type="ECO:0000313" key="4">
    <source>
        <dbReference type="Proteomes" id="UP000663874"/>
    </source>
</evidence>
<organism evidence="3 4">
    <name type="scientific">Rotaria sordida</name>
    <dbReference type="NCBI Taxonomy" id="392033"/>
    <lineage>
        <taxon>Eukaryota</taxon>
        <taxon>Metazoa</taxon>
        <taxon>Spiralia</taxon>
        <taxon>Gnathifera</taxon>
        <taxon>Rotifera</taxon>
        <taxon>Eurotatoria</taxon>
        <taxon>Bdelloidea</taxon>
        <taxon>Philodinida</taxon>
        <taxon>Philodinidae</taxon>
        <taxon>Rotaria</taxon>
    </lineage>
</organism>
<comment type="caution">
    <text evidence="3">The sequence shown here is derived from an EMBL/GenBank/DDBJ whole genome shotgun (WGS) entry which is preliminary data.</text>
</comment>
<accession>A0A819EVI6</accession>
<evidence type="ECO:0000259" key="2">
    <source>
        <dbReference type="PROSITE" id="PS50954"/>
    </source>
</evidence>
<name>A0A819EVI6_9BILA</name>
<dbReference type="Pfam" id="PF03020">
    <property type="entry name" value="LEM"/>
    <property type="match status" value="1"/>
</dbReference>
<dbReference type="PROSITE" id="PS50954">
    <property type="entry name" value="LEM"/>
    <property type="match status" value="1"/>
</dbReference>
<dbReference type="Gene3D" id="1.10.720.40">
    <property type="match status" value="1"/>
</dbReference>
<dbReference type="EMBL" id="CAJOBE010003039">
    <property type="protein sequence ID" value="CAF3858059.1"/>
    <property type="molecule type" value="Genomic_DNA"/>
</dbReference>
<dbReference type="Proteomes" id="UP000663874">
    <property type="component" value="Unassembled WGS sequence"/>
</dbReference>
<sequence length="159" mass="17957">MSTKSELQLMLKKFGYDLNPYTSKETLTNLLRLHSKALEKGINVPKMNDHELRCCLNEYNITAGPVINHTRAIYQRKLLEAITNENSEGADDEVEGNDDEFHTPPIPGDELVKQKHEDHSLMNAPSTTTFSAHSISTNKKIYNTIIHLENGVCSQIIHV</sequence>
<gene>
    <name evidence="3" type="ORF">FNK824_LOCUS18310</name>
</gene>
<proteinExistence type="predicted"/>
<feature type="region of interest" description="Disordered" evidence="1">
    <location>
        <begin position="87"/>
        <end position="107"/>
    </location>
</feature>
<reference evidence="3" key="1">
    <citation type="submission" date="2021-02" db="EMBL/GenBank/DDBJ databases">
        <authorList>
            <person name="Nowell W R."/>
        </authorList>
    </citation>
    <scope>NUCLEOTIDE SEQUENCE</scope>
</reference>